<dbReference type="STRING" id="948102.BKG76_04335"/>
<dbReference type="Proteomes" id="UP000179616">
    <property type="component" value="Unassembled WGS sequence"/>
</dbReference>
<dbReference type="OrthoDB" id="4763368at2"/>
<gene>
    <name evidence="1" type="ORF">BKG76_04335</name>
</gene>
<protein>
    <recommendedName>
        <fullName evidence="3">WXG100 family type VII secretion target</fullName>
    </recommendedName>
</protein>
<dbReference type="EMBL" id="MLIK01000004">
    <property type="protein sequence ID" value="OHU30939.1"/>
    <property type="molecule type" value="Genomic_DNA"/>
</dbReference>
<name>A0A1S1LAC1_9MYCO</name>
<organism evidence="1 2">
    <name type="scientific">Mycobacteroides franklinii</name>
    <dbReference type="NCBI Taxonomy" id="948102"/>
    <lineage>
        <taxon>Bacteria</taxon>
        <taxon>Bacillati</taxon>
        <taxon>Actinomycetota</taxon>
        <taxon>Actinomycetes</taxon>
        <taxon>Mycobacteriales</taxon>
        <taxon>Mycobacteriaceae</taxon>
        <taxon>Mycobacteroides</taxon>
    </lineage>
</organism>
<dbReference type="GeneID" id="57166018"/>
<evidence type="ECO:0008006" key="3">
    <source>
        <dbReference type="Google" id="ProtNLM"/>
    </source>
</evidence>
<evidence type="ECO:0000313" key="1">
    <source>
        <dbReference type="EMBL" id="OHU30939.1"/>
    </source>
</evidence>
<dbReference type="RefSeq" id="WP_070936276.1">
    <property type="nucleotide sequence ID" value="NZ_MLIK01000004.1"/>
</dbReference>
<reference evidence="1 2" key="1">
    <citation type="submission" date="2016-10" db="EMBL/GenBank/DDBJ databases">
        <title>Evaluation of Human, Veterinary and Environmental Mycobacterium chelonae Isolates by Core Genome Phylogenomic Analysis, Targeted Gene Comparison, and Anti-microbial Susceptibility Patterns: A Tale of Mistaken Identities.</title>
        <authorList>
            <person name="Fogelson S.B."/>
            <person name="Camus A.C."/>
            <person name="Lorenz W."/>
            <person name="Vasireddy R."/>
            <person name="Vasireddy S."/>
            <person name="Smith T."/>
            <person name="Brown-Elliott B.A."/>
            <person name="Wallace R.J.Jr."/>
            <person name="Hasan N.A."/>
            <person name="Reischl U."/>
            <person name="Sanchez S."/>
        </authorList>
    </citation>
    <scope>NUCLEOTIDE SEQUENCE [LARGE SCALE GENOMIC DNA]</scope>
    <source>
        <strain evidence="1 2">1559</strain>
    </source>
</reference>
<comment type="caution">
    <text evidence="1">The sequence shown here is derived from an EMBL/GenBank/DDBJ whole genome shotgun (WGS) entry which is preliminary data.</text>
</comment>
<dbReference type="AlphaFoldDB" id="A0A1S1LAC1"/>
<sequence length="101" mass="11131">MPGPLSVDPEILYQQANKLLDHVETHRQDHTGHDADLAELASRWPGVVGSAMEELRTGWDERHEVIRKHIGEHATWILEAATKVVGVDDDSAGRFGNTGNA</sequence>
<dbReference type="SUPFAM" id="SSF140453">
    <property type="entry name" value="EsxAB dimer-like"/>
    <property type="match status" value="1"/>
</dbReference>
<accession>A0A1S1LAC1</accession>
<proteinExistence type="predicted"/>
<evidence type="ECO:0000313" key="2">
    <source>
        <dbReference type="Proteomes" id="UP000179616"/>
    </source>
</evidence>
<dbReference type="InterPro" id="IPR036689">
    <property type="entry name" value="ESAT-6-like_sf"/>
</dbReference>
<dbReference type="Gene3D" id="1.10.287.1060">
    <property type="entry name" value="ESAT-6-like"/>
    <property type="match status" value="1"/>
</dbReference>